<comment type="caution">
    <text evidence="2">The sequence shown here is derived from an EMBL/GenBank/DDBJ whole genome shotgun (WGS) entry which is preliminary data.</text>
</comment>
<keyword evidence="3" id="KW-1185">Reference proteome</keyword>
<dbReference type="Proteomes" id="UP001465668">
    <property type="component" value="Unassembled WGS sequence"/>
</dbReference>
<reference evidence="2 3" key="1">
    <citation type="submission" date="2024-02" db="EMBL/GenBank/DDBJ databases">
        <title>First draft genome assembly of two strains of Seiridium cardinale.</title>
        <authorList>
            <person name="Emiliani G."/>
            <person name="Scali E."/>
        </authorList>
    </citation>
    <scope>NUCLEOTIDE SEQUENCE [LARGE SCALE GENOMIC DNA]</scope>
    <source>
        <strain evidence="2 3">BM-138-000479</strain>
    </source>
</reference>
<protein>
    <submittedName>
        <fullName evidence="2">Uncharacterized protein</fullName>
    </submittedName>
</protein>
<name>A0ABR2XCI1_9PEZI</name>
<accession>A0ABR2XCI1</accession>
<dbReference type="EMBL" id="JARVKM010000077">
    <property type="protein sequence ID" value="KAK9771311.1"/>
    <property type="molecule type" value="Genomic_DNA"/>
</dbReference>
<feature type="region of interest" description="Disordered" evidence="1">
    <location>
        <begin position="1"/>
        <end position="51"/>
    </location>
</feature>
<feature type="compositionally biased region" description="Basic and acidic residues" evidence="1">
    <location>
        <begin position="9"/>
        <end position="29"/>
    </location>
</feature>
<evidence type="ECO:0000313" key="2">
    <source>
        <dbReference type="EMBL" id="KAK9771311.1"/>
    </source>
</evidence>
<evidence type="ECO:0000256" key="1">
    <source>
        <dbReference type="SAM" id="MobiDB-lite"/>
    </source>
</evidence>
<evidence type="ECO:0000313" key="3">
    <source>
        <dbReference type="Proteomes" id="UP001465668"/>
    </source>
</evidence>
<sequence>MDEDENETDEWKSVECRVRPARPASERVDAQAAESPMAGQDSGVNPHCPPTARSLAIALQLQTSAAVSQPVSRARTE</sequence>
<organism evidence="2 3">
    <name type="scientific">Seiridium cardinale</name>
    <dbReference type="NCBI Taxonomy" id="138064"/>
    <lineage>
        <taxon>Eukaryota</taxon>
        <taxon>Fungi</taxon>
        <taxon>Dikarya</taxon>
        <taxon>Ascomycota</taxon>
        <taxon>Pezizomycotina</taxon>
        <taxon>Sordariomycetes</taxon>
        <taxon>Xylariomycetidae</taxon>
        <taxon>Amphisphaeriales</taxon>
        <taxon>Sporocadaceae</taxon>
        <taxon>Seiridium</taxon>
    </lineage>
</organism>
<proteinExistence type="predicted"/>
<gene>
    <name evidence="2" type="ORF">SCAR479_12044</name>
</gene>